<organism evidence="1 2">
    <name type="scientific">Trichinella murrelli</name>
    <dbReference type="NCBI Taxonomy" id="144512"/>
    <lineage>
        <taxon>Eukaryota</taxon>
        <taxon>Metazoa</taxon>
        <taxon>Ecdysozoa</taxon>
        <taxon>Nematoda</taxon>
        <taxon>Enoplea</taxon>
        <taxon>Dorylaimia</taxon>
        <taxon>Trichinellida</taxon>
        <taxon>Trichinellidae</taxon>
        <taxon>Trichinella</taxon>
    </lineage>
</organism>
<gene>
    <name evidence="1" type="ORF">T05_5411</name>
</gene>
<dbReference type="AlphaFoldDB" id="A0A0V0U2D3"/>
<reference evidence="1 2" key="1">
    <citation type="submission" date="2015-01" db="EMBL/GenBank/DDBJ databases">
        <title>Evolution of Trichinella species and genotypes.</title>
        <authorList>
            <person name="Korhonen P.K."/>
            <person name="Edoardo P."/>
            <person name="Giuseppe L.R."/>
            <person name="Gasser R.B."/>
        </authorList>
    </citation>
    <scope>NUCLEOTIDE SEQUENCE [LARGE SCALE GENOMIC DNA]</scope>
    <source>
        <strain evidence="1">ISS417</strain>
    </source>
</reference>
<protein>
    <submittedName>
        <fullName evidence="1">Uncharacterized protein</fullName>
    </submittedName>
</protein>
<accession>A0A0V0U2D3</accession>
<keyword evidence="2" id="KW-1185">Reference proteome</keyword>
<comment type="caution">
    <text evidence="1">The sequence shown here is derived from an EMBL/GenBank/DDBJ whole genome shotgun (WGS) entry which is preliminary data.</text>
</comment>
<dbReference type="EMBL" id="JYDJ01000076">
    <property type="protein sequence ID" value="KRX45432.1"/>
    <property type="molecule type" value="Genomic_DNA"/>
</dbReference>
<evidence type="ECO:0000313" key="2">
    <source>
        <dbReference type="Proteomes" id="UP000055048"/>
    </source>
</evidence>
<proteinExistence type="predicted"/>
<sequence>MDSSFNNGIFSLLSDIVATKLFLSSTETADCSDWLIKKSRQPFTQFGMLRDEFLPKIAKNSIL</sequence>
<dbReference type="Proteomes" id="UP000055048">
    <property type="component" value="Unassembled WGS sequence"/>
</dbReference>
<name>A0A0V0U2D3_9BILA</name>
<evidence type="ECO:0000313" key="1">
    <source>
        <dbReference type="EMBL" id="KRX45432.1"/>
    </source>
</evidence>